<keyword evidence="3" id="KW-1185">Reference proteome</keyword>
<dbReference type="EMBL" id="BAAAQD010000048">
    <property type="protein sequence ID" value="GAA1572274.1"/>
    <property type="molecule type" value="Genomic_DNA"/>
</dbReference>
<evidence type="ECO:0000256" key="1">
    <source>
        <dbReference type="SAM" id="MobiDB-lite"/>
    </source>
</evidence>
<accession>A0ABN2D7Z0</accession>
<reference evidence="2 3" key="1">
    <citation type="journal article" date="2019" name="Int. J. Syst. Evol. Microbiol.">
        <title>The Global Catalogue of Microorganisms (GCM) 10K type strain sequencing project: providing services to taxonomists for standard genome sequencing and annotation.</title>
        <authorList>
            <consortium name="The Broad Institute Genomics Platform"/>
            <consortium name="The Broad Institute Genome Sequencing Center for Infectious Disease"/>
            <person name="Wu L."/>
            <person name="Ma J."/>
        </authorList>
    </citation>
    <scope>NUCLEOTIDE SEQUENCE [LARGE SCALE GENOMIC DNA]</scope>
    <source>
        <strain evidence="2 3">JCM 15933</strain>
    </source>
</reference>
<gene>
    <name evidence="2" type="ORF">GCM10009827_112860</name>
</gene>
<sequence length="110" mass="11766">MRVPHTDQHDSGDRPADPPAREGRGAGGPDHAVRLRPKWIGAALVLLTATDPPHLVKASGIDPGTPASPHREPGPRAPVRRSVTRAERLGPPSRPLRVGAPRRGWSRGEN</sequence>
<proteinExistence type="predicted"/>
<feature type="region of interest" description="Disordered" evidence="1">
    <location>
        <begin position="54"/>
        <end position="110"/>
    </location>
</feature>
<evidence type="ECO:0000313" key="2">
    <source>
        <dbReference type="EMBL" id="GAA1572274.1"/>
    </source>
</evidence>
<dbReference type="Proteomes" id="UP001501470">
    <property type="component" value="Unassembled WGS sequence"/>
</dbReference>
<organism evidence="2 3">
    <name type="scientific">Dactylosporangium maewongense</name>
    <dbReference type="NCBI Taxonomy" id="634393"/>
    <lineage>
        <taxon>Bacteria</taxon>
        <taxon>Bacillati</taxon>
        <taxon>Actinomycetota</taxon>
        <taxon>Actinomycetes</taxon>
        <taxon>Micromonosporales</taxon>
        <taxon>Micromonosporaceae</taxon>
        <taxon>Dactylosporangium</taxon>
    </lineage>
</organism>
<name>A0ABN2D7Z0_9ACTN</name>
<evidence type="ECO:0000313" key="3">
    <source>
        <dbReference type="Proteomes" id="UP001501470"/>
    </source>
</evidence>
<feature type="compositionally biased region" description="Basic and acidic residues" evidence="1">
    <location>
        <begin position="1"/>
        <end position="24"/>
    </location>
</feature>
<feature type="region of interest" description="Disordered" evidence="1">
    <location>
        <begin position="1"/>
        <end position="32"/>
    </location>
</feature>
<comment type="caution">
    <text evidence="2">The sequence shown here is derived from an EMBL/GenBank/DDBJ whole genome shotgun (WGS) entry which is preliminary data.</text>
</comment>
<protein>
    <submittedName>
        <fullName evidence="2">Uncharacterized protein</fullName>
    </submittedName>
</protein>